<dbReference type="Gene3D" id="3.40.50.150">
    <property type="entry name" value="Vaccinia Virus protein VP39"/>
    <property type="match status" value="1"/>
</dbReference>
<evidence type="ECO:0000256" key="4">
    <source>
        <dbReference type="ARBA" id="ARBA00022747"/>
    </source>
</evidence>
<dbReference type="GO" id="GO:0003886">
    <property type="term" value="F:DNA (cytosine-5-)-methyltransferase activity"/>
    <property type="evidence" value="ECO:0007669"/>
    <property type="project" value="UniProtKB-EC"/>
</dbReference>
<dbReference type="PANTHER" id="PTHR10629:SF52">
    <property type="entry name" value="DNA (CYTOSINE-5)-METHYLTRANSFERASE 1"/>
    <property type="match status" value="1"/>
</dbReference>
<comment type="similarity">
    <text evidence="5 6">Belongs to the class I-like SAM-binding methyltransferase superfamily. C5-methyltransferase family.</text>
</comment>
<proteinExistence type="inferred from homology"/>
<dbReference type="GO" id="GO:0032259">
    <property type="term" value="P:methylation"/>
    <property type="evidence" value="ECO:0007669"/>
    <property type="project" value="UniProtKB-KW"/>
</dbReference>
<accession>A0A2A2TGB3</accession>
<dbReference type="Proteomes" id="UP000218238">
    <property type="component" value="Unassembled WGS sequence"/>
</dbReference>
<dbReference type="InterPro" id="IPR031303">
    <property type="entry name" value="C5_meth_CS"/>
</dbReference>
<dbReference type="NCBIfam" id="TIGR00675">
    <property type="entry name" value="dcm"/>
    <property type="match status" value="1"/>
</dbReference>
<dbReference type="EC" id="2.1.1.37" evidence="7"/>
<comment type="caution">
    <text evidence="8">The sequence shown here is derived from an EMBL/GenBank/DDBJ whole genome shotgun (WGS) entry which is preliminary data.</text>
</comment>
<evidence type="ECO:0000256" key="1">
    <source>
        <dbReference type="ARBA" id="ARBA00022603"/>
    </source>
</evidence>
<keyword evidence="3 5" id="KW-0949">S-adenosyl-L-methionine</keyword>
<dbReference type="PROSITE" id="PS51679">
    <property type="entry name" value="SAM_MT_C5"/>
    <property type="match status" value="1"/>
</dbReference>
<gene>
    <name evidence="8" type="ORF">CK510_17395</name>
</gene>
<keyword evidence="1 5" id="KW-0489">Methyltransferase</keyword>
<dbReference type="PANTHER" id="PTHR10629">
    <property type="entry name" value="CYTOSINE-SPECIFIC METHYLTRANSFERASE"/>
    <property type="match status" value="1"/>
</dbReference>
<evidence type="ECO:0000313" key="8">
    <source>
        <dbReference type="EMBL" id="PAX52784.1"/>
    </source>
</evidence>
<evidence type="ECO:0000256" key="2">
    <source>
        <dbReference type="ARBA" id="ARBA00022679"/>
    </source>
</evidence>
<dbReference type="SUPFAM" id="SSF53335">
    <property type="entry name" value="S-adenosyl-L-methionine-dependent methyltransferases"/>
    <property type="match status" value="1"/>
</dbReference>
<dbReference type="PRINTS" id="PR00105">
    <property type="entry name" value="C5METTRFRASE"/>
</dbReference>
<keyword evidence="9" id="KW-1185">Reference proteome</keyword>
<dbReference type="InterPro" id="IPR029063">
    <property type="entry name" value="SAM-dependent_MTases_sf"/>
</dbReference>
<dbReference type="AlphaFoldDB" id="A0A2A2TGB3"/>
<keyword evidence="4" id="KW-0680">Restriction system</keyword>
<comment type="catalytic activity">
    <reaction evidence="7">
        <text>a 2'-deoxycytidine in DNA + S-adenosyl-L-methionine = a 5-methyl-2'-deoxycytidine in DNA + S-adenosyl-L-homocysteine + H(+)</text>
        <dbReference type="Rhea" id="RHEA:13681"/>
        <dbReference type="Rhea" id="RHEA-COMP:11369"/>
        <dbReference type="Rhea" id="RHEA-COMP:11370"/>
        <dbReference type="ChEBI" id="CHEBI:15378"/>
        <dbReference type="ChEBI" id="CHEBI:57856"/>
        <dbReference type="ChEBI" id="CHEBI:59789"/>
        <dbReference type="ChEBI" id="CHEBI:85452"/>
        <dbReference type="ChEBI" id="CHEBI:85454"/>
        <dbReference type="EC" id="2.1.1.37"/>
    </reaction>
</comment>
<organism evidence="8 9">
    <name type="scientific">Brunnivagina elsteri CCALA 953</name>
    <dbReference type="NCBI Taxonomy" id="987040"/>
    <lineage>
        <taxon>Bacteria</taxon>
        <taxon>Bacillati</taxon>
        <taxon>Cyanobacteriota</taxon>
        <taxon>Cyanophyceae</taxon>
        <taxon>Nostocales</taxon>
        <taxon>Calotrichaceae</taxon>
        <taxon>Brunnivagina</taxon>
    </lineage>
</organism>
<dbReference type="PROSITE" id="PS00094">
    <property type="entry name" value="C5_MTASE_1"/>
    <property type="match status" value="1"/>
</dbReference>
<evidence type="ECO:0000256" key="7">
    <source>
        <dbReference type="RuleBase" id="RU000417"/>
    </source>
</evidence>
<name>A0A2A2TGB3_9CYAN</name>
<dbReference type="RefSeq" id="WP_095722908.1">
    <property type="nucleotide sequence ID" value="NZ_NTFS01000200.1"/>
</dbReference>
<dbReference type="Pfam" id="PF00145">
    <property type="entry name" value="DNA_methylase"/>
    <property type="match status" value="1"/>
</dbReference>
<dbReference type="InterPro" id="IPR018117">
    <property type="entry name" value="C5_DNA_meth_AS"/>
</dbReference>
<dbReference type="PROSITE" id="PS00095">
    <property type="entry name" value="C5_MTASE_2"/>
    <property type="match status" value="1"/>
</dbReference>
<protein>
    <recommendedName>
        <fullName evidence="7">Cytosine-specific methyltransferase</fullName>
        <ecNumber evidence="7">2.1.1.37</ecNumber>
    </recommendedName>
</protein>
<dbReference type="EMBL" id="NTFS01000200">
    <property type="protein sequence ID" value="PAX52784.1"/>
    <property type="molecule type" value="Genomic_DNA"/>
</dbReference>
<evidence type="ECO:0000256" key="6">
    <source>
        <dbReference type="RuleBase" id="RU000416"/>
    </source>
</evidence>
<dbReference type="InterPro" id="IPR001525">
    <property type="entry name" value="C5_MeTfrase"/>
</dbReference>
<dbReference type="GO" id="GO:0009307">
    <property type="term" value="P:DNA restriction-modification system"/>
    <property type="evidence" value="ECO:0007669"/>
    <property type="project" value="UniProtKB-KW"/>
</dbReference>
<reference evidence="8 9" key="1">
    <citation type="submission" date="2017-08" db="EMBL/GenBank/DDBJ databases">
        <title>Draft genome sequence of filamentous cyanobacterium Calothrix elsteri CCALA 953.</title>
        <authorList>
            <person name="Gagunashvili A.N."/>
            <person name="Elster J."/>
            <person name="Andresson O.S."/>
        </authorList>
    </citation>
    <scope>NUCLEOTIDE SEQUENCE [LARGE SCALE GENOMIC DNA]</scope>
    <source>
        <strain evidence="8 9">CCALA 953</strain>
    </source>
</reference>
<sequence length="436" mass="48821">MSEIQRPIGVDLFAGAGGMSLGFEQAGFDILAAIEIDPVHCATHEFNFPLSSVLCKSVAELTGEEIRKCSAIGERGIDVVFGGSPCQGFSMIGKRALDDPRNTLVFHFLRIVLELQPKYFVFENVPGLTVGKHQNFLQEIIEEFSKSNYEVEANYSVLNASNFGVPQDRSRLFLLGCQKGLTLPKYPQAFTKPPLSRKSKYIVNSPELVNCPTVWDAIGDLPEIEKFPELLRRDWVWSEYGKPSNYSSILRGLLQLTGDYSYERIFDTRIITSSIRTHHSLESVRRFQQTKPGETEAISHFYKLNSDSVSNTLRAGTASNRGAFTSPRPIHPIVPRCITVREAARLHSYPDWFRFHATKWHGFRQVGNSVPPLLAKAVAKEIAIALGVNPVKPKNRISLASDSLLRFTMSQAADYYAVSAHIIEPRVREAKKVSFV</sequence>
<keyword evidence="2 5" id="KW-0808">Transferase</keyword>
<dbReference type="Gene3D" id="3.90.120.10">
    <property type="entry name" value="DNA Methylase, subunit A, domain 2"/>
    <property type="match status" value="1"/>
</dbReference>
<dbReference type="InterPro" id="IPR050390">
    <property type="entry name" value="C5-Methyltransferase"/>
</dbReference>
<evidence type="ECO:0000256" key="3">
    <source>
        <dbReference type="ARBA" id="ARBA00022691"/>
    </source>
</evidence>
<evidence type="ECO:0000313" key="9">
    <source>
        <dbReference type="Proteomes" id="UP000218238"/>
    </source>
</evidence>
<evidence type="ECO:0000256" key="5">
    <source>
        <dbReference type="PROSITE-ProRule" id="PRU01016"/>
    </source>
</evidence>
<feature type="active site" evidence="5">
    <location>
        <position position="86"/>
    </location>
</feature>
<dbReference type="OrthoDB" id="451520at2"/>